<proteinExistence type="predicted"/>
<keyword evidence="1" id="KW-0732">Signal</keyword>
<reference evidence="2" key="1">
    <citation type="submission" date="2021-01" db="EMBL/GenBank/DDBJ databases">
        <title>Whole genome shotgun sequence of Rhizocola hellebori NBRC 109834.</title>
        <authorList>
            <person name="Komaki H."/>
            <person name="Tamura T."/>
        </authorList>
    </citation>
    <scope>NUCLEOTIDE SEQUENCE</scope>
    <source>
        <strain evidence="2">NBRC 109834</strain>
    </source>
</reference>
<feature type="signal peptide" evidence="1">
    <location>
        <begin position="1"/>
        <end position="22"/>
    </location>
</feature>
<dbReference type="EMBL" id="BONY01000001">
    <property type="protein sequence ID" value="GIH02157.1"/>
    <property type="molecule type" value="Genomic_DNA"/>
</dbReference>
<evidence type="ECO:0000313" key="3">
    <source>
        <dbReference type="Proteomes" id="UP000612899"/>
    </source>
</evidence>
<evidence type="ECO:0000313" key="2">
    <source>
        <dbReference type="EMBL" id="GIH02157.1"/>
    </source>
</evidence>
<evidence type="ECO:0008006" key="4">
    <source>
        <dbReference type="Google" id="ProtNLM"/>
    </source>
</evidence>
<sequence length="111" mass="11624">MRRRLAALSAAVLLATSGTLIAASPAQAGKEGCVYQAGHYEQAGGYITGYRLWACVNGNDILLPVSVEHNLSPGVYETVASGEGWATFYCSGTLFGFYRAGSPGDFGIHCS</sequence>
<name>A0A8J3VD47_9ACTN</name>
<protein>
    <recommendedName>
        <fullName evidence="4">Secreted protein</fullName>
    </recommendedName>
</protein>
<comment type="caution">
    <text evidence="2">The sequence shown here is derived from an EMBL/GenBank/DDBJ whole genome shotgun (WGS) entry which is preliminary data.</text>
</comment>
<organism evidence="2 3">
    <name type="scientific">Rhizocola hellebori</name>
    <dbReference type="NCBI Taxonomy" id="1392758"/>
    <lineage>
        <taxon>Bacteria</taxon>
        <taxon>Bacillati</taxon>
        <taxon>Actinomycetota</taxon>
        <taxon>Actinomycetes</taxon>
        <taxon>Micromonosporales</taxon>
        <taxon>Micromonosporaceae</taxon>
        <taxon>Rhizocola</taxon>
    </lineage>
</organism>
<feature type="chain" id="PRO_5038800620" description="Secreted protein" evidence="1">
    <location>
        <begin position="23"/>
        <end position="111"/>
    </location>
</feature>
<keyword evidence="3" id="KW-1185">Reference proteome</keyword>
<dbReference type="Proteomes" id="UP000612899">
    <property type="component" value="Unassembled WGS sequence"/>
</dbReference>
<dbReference type="AlphaFoldDB" id="A0A8J3VD47"/>
<gene>
    <name evidence="2" type="ORF">Rhe02_02240</name>
</gene>
<evidence type="ECO:0000256" key="1">
    <source>
        <dbReference type="SAM" id="SignalP"/>
    </source>
</evidence>
<accession>A0A8J3VD47</accession>